<evidence type="ECO:0000313" key="4">
    <source>
        <dbReference type="Proteomes" id="UP000288012"/>
    </source>
</evidence>
<evidence type="ECO:0000256" key="1">
    <source>
        <dbReference type="SAM" id="SignalP"/>
    </source>
</evidence>
<proteinExistence type="predicted"/>
<dbReference type="RefSeq" id="WP_126954637.1">
    <property type="nucleotide sequence ID" value="NZ_RZGR01000005.1"/>
</dbReference>
<gene>
    <name evidence="3" type="ORF">EKM59_02750</name>
</gene>
<keyword evidence="1" id="KW-0732">Signal</keyword>
<feature type="signal peptide" evidence="1">
    <location>
        <begin position="1"/>
        <end position="18"/>
    </location>
</feature>
<evidence type="ECO:0000313" key="3">
    <source>
        <dbReference type="EMBL" id="RUQ90071.1"/>
    </source>
</evidence>
<dbReference type="Pfam" id="PF03886">
    <property type="entry name" value="ABC_trans_aux"/>
    <property type="match status" value="1"/>
</dbReference>
<dbReference type="InterPro" id="IPR005586">
    <property type="entry name" value="ABC_trans_aux"/>
</dbReference>
<feature type="domain" description="ABC-type transport auxiliary lipoprotein component" evidence="2">
    <location>
        <begin position="29"/>
        <end position="185"/>
    </location>
</feature>
<dbReference type="EMBL" id="RZGR01000005">
    <property type="protein sequence ID" value="RUQ90071.1"/>
    <property type="molecule type" value="Genomic_DNA"/>
</dbReference>
<dbReference type="Proteomes" id="UP000288012">
    <property type="component" value="Unassembled WGS sequence"/>
</dbReference>
<feature type="chain" id="PRO_5019581005" description="ABC-type transport auxiliary lipoprotein component domain-containing protein" evidence="1">
    <location>
        <begin position="19"/>
        <end position="201"/>
    </location>
</feature>
<dbReference type="AlphaFoldDB" id="A0A433JLB7"/>
<keyword evidence="4" id="KW-1185">Reference proteome</keyword>
<name>A0A433JLB7_9GAMM</name>
<dbReference type="PROSITE" id="PS51257">
    <property type="entry name" value="PROKAR_LIPOPROTEIN"/>
    <property type="match status" value="1"/>
</dbReference>
<comment type="caution">
    <text evidence="3">The sequence shown here is derived from an EMBL/GenBank/DDBJ whole genome shotgun (WGS) entry which is preliminary data.</text>
</comment>
<accession>A0A433JLB7</accession>
<protein>
    <recommendedName>
        <fullName evidence="2">ABC-type transport auxiliary lipoprotein component domain-containing protein</fullName>
    </recommendedName>
</protein>
<dbReference type="Gene3D" id="3.40.50.10610">
    <property type="entry name" value="ABC-type transport auxiliary lipoprotein component"/>
    <property type="match status" value="1"/>
</dbReference>
<evidence type="ECO:0000259" key="2">
    <source>
        <dbReference type="Pfam" id="PF03886"/>
    </source>
</evidence>
<sequence>MKKSITIFLICIQVFLLGCAVKTTVNNQYKLDAFSRKMHTTKSATTILVTQPEAAAGYQTEQMLYSVKPYEVSAFARNAWVGAPANMLAPLIMQSLQATGYFHAVTSTPYSDKADYRLDTQLIKLQQNFICKPSHIEMVVKVVLTHVEDNQVLASKIITEKIPCPADTPYGGVIAANHASKALTAILAEFVIAQIKHFKQK</sequence>
<organism evidence="3 4">
    <name type="scientific">Legionella septentrionalis</name>
    <dbReference type="NCBI Taxonomy" id="2498109"/>
    <lineage>
        <taxon>Bacteria</taxon>
        <taxon>Pseudomonadati</taxon>
        <taxon>Pseudomonadota</taxon>
        <taxon>Gammaproteobacteria</taxon>
        <taxon>Legionellales</taxon>
        <taxon>Legionellaceae</taxon>
        <taxon>Legionella</taxon>
    </lineage>
</organism>
<reference evidence="3 4" key="1">
    <citation type="submission" date="2018-12" db="EMBL/GenBank/DDBJ databases">
        <title>Legionella sp,whole genome shotgun sequence.</title>
        <authorList>
            <person name="Wu H."/>
        </authorList>
    </citation>
    <scope>NUCLEOTIDE SEQUENCE [LARGE SCALE GENOMIC DNA]</scope>
    <source>
        <strain evidence="4">km714</strain>
    </source>
</reference>
<dbReference type="SUPFAM" id="SSF159594">
    <property type="entry name" value="XCC0632-like"/>
    <property type="match status" value="1"/>
</dbReference>